<dbReference type="Proteomes" id="UP000019678">
    <property type="component" value="Unassembled WGS sequence"/>
</dbReference>
<dbReference type="Pfam" id="PF00561">
    <property type="entry name" value="Abhydrolase_1"/>
    <property type="match status" value="1"/>
</dbReference>
<keyword evidence="4" id="KW-1185">Reference proteome</keyword>
<organism evidence="3 4">
    <name type="scientific">Chondromyces apiculatus DSM 436</name>
    <dbReference type="NCBI Taxonomy" id="1192034"/>
    <lineage>
        <taxon>Bacteria</taxon>
        <taxon>Pseudomonadati</taxon>
        <taxon>Myxococcota</taxon>
        <taxon>Polyangia</taxon>
        <taxon>Polyangiales</taxon>
        <taxon>Polyangiaceae</taxon>
        <taxon>Chondromyces</taxon>
    </lineage>
</organism>
<accession>A0A017SXM5</accession>
<sequence length="313" mass="33351">MLDALPGAPPYRNLTTAPSPGHRLTPSGMLGAMATEVRGRVRGRVRVRVHDGVLLEVEEHGEGAPLVLIAGIGYDRWAWHRMVPLLARHHRVIAFDNRGMGGSERPPGPYSADLLARDTASVIEALGLQRAHVMGHSMGGFVAQALTLARPDLVDRLILGATHFGGPRHVPILPEAMEVLTAVGLGPEERLRRGIAMSCMNGFAEAHPELLAAWLDRLVTSPVDPAAYRAQLAIGLALFAEEASFERHLGNVKARTLALSGAHDRVVPPGNATLLAQAIPDCRVALLPDAGHFFPIEAPDAAAAVILEFLAAP</sequence>
<protein>
    <submittedName>
        <fullName evidence="3">Putative hydrolase</fullName>
    </submittedName>
</protein>
<evidence type="ECO:0000259" key="2">
    <source>
        <dbReference type="Pfam" id="PF00561"/>
    </source>
</evidence>
<dbReference type="GO" id="GO:0016787">
    <property type="term" value="F:hydrolase activity"/>
    <property type="evidence" value="ECO:0007669"/>
    <property type="project" value="UniProtKB-KW"/>
</dbReference>
<dbReference type="GO" id="GO:0016020">
    <property type="term" value="C:membrane"/>
    <property type="evidence" value="ECO:0007669"/>
    <property type="project" value="TreeGrafter"/>
</dbReference>
<evidence type="ECO:0000256" key="1">
    <source>
        <dbReference type="SAM" id="MobiDB-lite"/>
    </source>
</evidence>
<dbReference type="InterPro" id="IPR000073">
    <property type="entry name" value="AB_hydrolase_1"/>
</dbReference>
<comment type="caution">
    <text evidence="3">The sequence shown here is derived from an EMBL/GenBank/DDBJ whole genome shotgun (WGS) entry which is preliminary data.</text>
</comment>
<dbReference type="eggNOG" id="COG2267">
    <property type="taxonomic scope" value="Bacteria"/>
</dbReference>
<dbReference type="PANTHER" id="PTHR43798">
    <property type="entry name" value="MONOACYLGLYCEROL LIPASE"/>
    <property type="match status" value="1"/>
</dbReference>
<keyword evidence="3" id="KW-0378">Hydrolase</keyword>
<gene>
    <name evidence="3" type="ORF">CAP_8417</name>
</gene>
<name>A0A017SXM5_9BACT</name>
<dbReference type="InterPro" id="IPR029058">
    <property type="entry name" value="AB_hydrolase_fold"/>
</dbReference>
<dbReference type="AlphaFoldDB" id="A0A017SXM5"/>
<dbReference type="STRING" id="1192034.CAP_8417"/>
<dbReference type="InterPro" id="IPR050266">
    <property type="entry name" value="AB_hydrolase_sf"/>
</dbReference>
<dbReference type="PANTHER" id="PTHR43798:SF33">
    <property type="entry name" value="HYDROLASE, PUTATIVE (AFU_ORTHOLOGUE AFUA_2G14860)-RELATED"/>
    <property type="match status" value="1"/>
</dbReference>
<dbReference type="PRINTS" id="PR00111">
    <property type="entry name" value="ABHYDROLASE"/>
</dbReference>
<evidence type="ECO:0000313" key="3">
    <source>
        <dbReference type="EMBL" id="EYF01375.1"/>
    </source>
</evidence>
<dbReference type="EMBL" id="ASRX01000083">
    <property type="protein sequence ID" value="EYF01375.1"/>
    <property type="molecule type" value="Genomic_DNA"/>
</dbReference>
<dbReference type="SUPFAM" id="SSF53474">
    <property type="entry name" value="alpha/beta-Hydrolases"/>
    <property type="match status" value="1"/>
</dbReference>
<feature type="domain" description="AB hydrolase-1" evidence="2">
    <location>
        <begin position="65"/>
        <end position="299"/>
    </location>
</feature>
<reference evidence="3 4" key="1">
    <citation type="submission" date="2013-05" db="EMBL/GenBank/DDBJ databases">
        <title>Genome assembly of Chondromyces apiculatus DSM 436.</title>
        <authorList>
            <person name="Sharma G."/>
            <person name="Khatri I."/>
            <person name="Kaur C."/>
            <person name="Mayilraj S."/>
            <person name="Subramanian S."/>
        </authorList>
    </citation>
    <scope>NUCLEOTIDE SEQUENCE [LARGE SCALE GENOMIC DNA]</scope>
    <source>
        <strain evidence="3 4">DSM 436</strain>
    </source>
</reference>
<proteinExistence type="predicted"/>
<evidence type="ECO:0000313" key="4">
    <source>
        <dbReference type="Proteomes" id="UP000019678"/>
    </source>
</evidence>
<feature type="region of interest" description="Disordered" evidence="1">
    <location>
        <begin position="1"/>
        <end position="27"/>
    </location>
</feature>
<dbReference type="Gene3D" id="3.40.50.1820">
    <property type="entry name" value="alpha/beta hydrolase"/>
    <property type="match status" value="1"/>
</dbReference>